<sequence>MSWALSASLLHDHFGSVTLHTDLAGKTVLVDLLELPYSRINITQEGLGDIYPKNWWVMRKMYSYSCADGPFVHVDGDAFLWNGLSDHLRQKPLIAQNSQNGFQCYQIAAEQLKEAGIPMPYFLNEGLEQYNAVNMGVIGGTDWLFFKNFFYEIKDYYEAHLSQRTFAAGTTGFLNTMIEECFFQHYAQHHEKKVDTWISAPLTQGYETIANSMDNRHGFTHMIGTNKKDIYFCKQVEFQLKRRYPAVFRRVVAMIERFPNNSRKLFNFPQIDPFTESNVAISRIEPDLQVTIENCNAIHDTFKNNNAGLSSIIHFEISKYRSFLKLLNNTRNLDRHQQERLSLIDELLKSPVSERLDDLICFKEHIPLTRFTYPSKNVPYHLATIYDFAFEYRHIAHRLLDNLAIFILVSADQPISLASLIRLLGAKKGMQIDEQVNAQLQQRTDLKIKELIFLGLLDYLPVTKALTAEHEKAVSF</sequence>
<evidence type="ECO:0000313" key="2">
    <source>
        <dbReference type="EMBL" id="TLU89427.1"/>
    </source>
</evidence>
<dbReference type="EMBL" id="VCEI01000030">
    <property type="protein sequence ID" value="TLU89427.1"/>
    <property type="molecule type" value="Genomic_DNA"/>
</dbReference>
<accession>A0A5R9K6L8</accession>
<evidence type="ECO:0000259" key="1">
    <source>
        <dbReference type="Pfam" id="PF20508"/>
    </source>
</evidence>
<dbReference type="OrthoDB" id="771064at2"/>
<keyword evidence="3" id="KW-1185">Reference proteome</keyword>
<dbReference type="Pfam" id="PF20508">
    <property type="entry name" value="DUF6734"/>
    <property type="match status" value="1"/>
</dbReference>
<dbReference type="Proteomes" id="UP000309788">
    <property type="component" value="Unassembled WGS sequence"/>
</dbReference>
<dbReference type="InterPro" id="IPR046621">
    <property type="entry name" value="DUF6734"/>
</dbReference>
<reference evidence="2 3" key="1">
    <citation type="submission" date="2019-05" db="EMBL/GenBank/DDBJ databases">
        <authorList>
            <person name="Qu J.-H."/>
        </authorList>
    </citation>
    <scope>NUCLEOTIDE SEQUENCE [LARGE SCALE GENOMIC DNA]</scope>
    <source>
        <strain evidence="2 3">Z12</strain>
    </source>
</reference>
<evidence type="ECO:0000313" key="3">
    <source>
        <dbReference type="Proteomes" id="UP000309788"/>
    </source>
</evidence>
<feature type="domain" description="DUF6734" evidence="1">
    <location>
        <begin position="1"/>
        <end position="253"/>
    </location>
</feature>
<dbReference type="AlphaFoldDB" id="A0A5R9K6L8"/>
<protein>
    <recommendedName>
        <fullName evidence="1">DUF6734 domain-containing protein</fullName>
    </recommendedName>
</protein>
<name>A0A5R9K6L8_9BACT</name>
<organism evidence="2 3">
    <name type="scientific">Dyadobacter sediminis</name>
    <dbReference type="NCBI Taxonomy" id="1493691"/>
    <lineage>
        <taxon>Bacteria</taxon>
        <taxon>Pseudomonadati</taxon>
        <taxon>Bacteroidota</taxon>
        <taxon>Cytophagia</taxon>
        <taxon>Cytophagales</taxon>
        <taxon>Spirosomataceae</taxon>
        <taxon>Dyadobacter</taxon>
    </lineage>
</organism>
<gene>
    <name evidence="2" type="ORF">FEM55_22055</name>
</gene>
<proteinExistence type="predicted"/>
<comment type="caution">
    <text evidence="2">The sequence shown here is derived from an EMBL/GenBank/DDBJ whole genome shotgun (WGS) entry which is preliminary data.</text>
</comment>